<dbReference type="Proteomes" id="UP000030671">
    <property type="component" value="Unassembled WGS sequence"/>
</dbReference>
<accession>W4JV09</accession>
<keyword evidence="2" id="KW-1185">Reference proteome</keyword>
<dbReference type="OrthoDB" id="3269417at2759"/>
<dbReference type="EMBL" id="KI925464">
    <property type="protein sequence ID" value="ETW76920.1"/>
    <property type="molecule type" value="Genomic_DNA"/>
</dbReference>
<sequence>MAFSTKLVCFGFDLHSMFVIDLLHKVKLGVWKATFTYLMQALQAAADNAIQKLNQ</sequence>
<proteinExistence type="predicted"/>
<dbReference type="GeneID" id="20668543"/>
<dbReference type="InParanoid" id="W4JV09"/>
<reference evidence="1 2" key="1">
    <citation type="journal article" date="2012" name="New Phytol.">
        <title>Insight into trade-off between wood decay and parasitism from the genome of a fungal forest pathogen.</title>
        <authorList>
            <person name="Olson A."/>
            <person name="Aerts A."/>
            <person name="Asiegbu F."/>
            <person name="Belbahri L."/>
            <person name="Bouzid O."/>
            <person name="Broberg A."/>
            <person name="Canback B."/>
            <person name="Coutinho P.M."/>
            <person name="Cullen D."/>
            <person name="Dalman K."/>
            <person name="Deflorio G."/>
            <person name="van Diepen L.T."/>
            <person name="Dunand C."/>
            <person name="Duplessis S."/>
            <person name="Durling M."/>
            <person name="Gonthier P."/>
            <person name="Grimwood J."/>
            <person name="Fossdal C.G."/>
            <person name="Hansson D."/>
            <person name="Henrissat B."/>
            <person name="Hietala A."/>
            <person name="Himmelstrand K."/>
            <person name="Hoffmeister D."/>
            <person name="Hogberg N."/>
            <person name="James T.Y."/>
            <person name="Karlsson M."/>
            <person name="Kohler A."/>
            <person name="Kues U."/>
            <person name="Lee Y.H."/>
            <person name="Lin Y.C."/>
            <person name="Lind M."/>
            <person name="Lindquist E."/>
            <person name="Lombard V."/>
            <person name="Lucas S."/>
            <person name="Lunden K."/>
            <person name="Morin E."/>
            <person name="Murat C."/>
            <person name="Park J."/>
            <person name="Raffaello T."/>
            <person name="Rouze P."/>
            <person name="Salamov A."/>
            <person name="Schmutz J."/>
            <person name="Solheim H."/>
            <person name="Stahlberg J."/>
            <person name="Velez H."/>
            <person name="de Vries R.P."/>
            <person name="Wiebenga A."/>
            <person name="Woodward S."/>
            <person name="Yakovlev I."/>
            <person name="Garbelotto M."/>
            <person name="Martin F."/>
            <person name="Grigoriev I.V."/>
            <person name="Stenlid J."/>
        </authorList>
    </citation>
    <scope>NUCLEOTIDE SEQUENCE [LARGE SCALE GENOMIC DNA]</scope>
    <source>
        <strain evidence="1 2">TC 32-1</strain>
    </source>
</reference>
<protein>
    <submittedName>
        <fullName evidence="1">Uncharacterized protein</fullName>
    </submittedName>
</protein>
<gene>
    <name evidence="1" type="ORF">HETIRDRAFT_174956</name>
</gene>
<evidence type="ECO:0000313" key="1">
    <source>
        <dbReference type="EMBL" id="ETW76920.1"/>
    </source>
</evidence>
<dbReference type="HOGENOM" id="CLU_204937_0_0_1"/>
<dbReference type="AlphaFoldDB" id="W4JV09"/>
<organism evidence="1 2">
    <name type="scientific">Heterobasidion irregulare (strain TC 32-1)</name>
    <dbReference type="NCBI Taxonomy" id="747525"/>
    <lineage>
        <taxon>Eukaryota</taxon>
        <taxon>Fungi</taxon>
        <taxon>Dikarya</taxon>
        <taxon>Basidiomycota</taxon>
        <taxon>Agaricomycotina</taxon>
        <taxon>Agaricomycetes</taxon>
        <taxon>Russulales</taxon>
        <taxon>Bondarzewiaceae</taxon>
        <taxon>Heterobasidion</taxon>
        <taxon>Heterobasidion annosum species complex</taxon>
    </lineage>
</organism>
<dbReference type="RefSeq" id="XP_009551782.1">
    <property type="nucleotide sequence ID" value="XM_009553487.1"/>
</dbReference>
<evidence type="ECO:0000313" key="2">
    <source>
        <dbReference type="Proteomes" id="UP000030671"/>
    </source>
</evidence>
<name>W4JV09_HETIT</name>
<dbReference type="KEGG" id="hir:HETIRDRAFT_174956"/>
<dbReference type="STRING" id="747525.W4JV09"/>